<gene>
    <name evidence="1" type="ORF">SAMN05444008_105210</name>
</gene>
<evidence type="ECO:0000313" key="2">
    <source>
        <dbReference type="Proteomes" id="UP000184368"/>
    </source>
</evidence>
<dbReference type="AlphaFoldDB" id="A0A1M4ZFZ7"/>
<dbReference type="EMBL" id="FQUO01000005">
    <property type="protein sequence ID" value="SHF16960.1"/>
    <property type="molecule type" value="Genomic_DNA"/>
</dbReference>
<proteinExistence type="predicted"/>
<reference evidence="1 2" key="1">
    <citation type="submission" date="2016-11" db="EMBL/GenBank/DDBJ databases">
        <authorList>
            <person name="Jaros S."/>
            <person name="Januszkiewicz K."/>
            <person name="Wedrychowicz H."/>
        </authorList>
    </citation>
    <scope>NUCLEOTIDE SEQUENCE [LARGE SCALE GENOMIC DNA]</scope>
    <source>
        <strain evidence="1 2">DSM 26897</strain>
    </source>
</reference>
<dbReference type="Proteomes" id="UP000184368">
    <property type="component" value="Unassembled WGS sequence"/>
</dbReference>
<accession>A0A1M4ZFZ7</accession>
<dbReference type="STRING" id="1302690.BUE76_21785"/>
<name>A0A1M4ZFZ7_9BACT</name>
<organism evidence="1 2">
    <name type="scientific">Cnuella takakiae</name>
    <dbReference type="NCBI Taxonomy" id="1302690"/>
    <lineage>
        <taxon>Bacteria</taxon>
        <taxon>Pseudomonadati</taxon>
        <taxon>Bacteroidota</taxon>
        <taxon>Chitinophagia</taxon>
        <taxon>Chitinophagales</taxon>
        <taxon>Chitinophagaceae</taxon>
        <taxon>Cnuella</taxon>
    </lineage>
</organism>
<sequence length="210" mass="23581">MQWIVVVLILGWHVGSAQNADEWLRQRKTQLRYLAEQAAALRMYAGHLERGYGVVQGGLALISDVKTGEFSLHKDYFNSLQNVKPAVRGYWKVGAITLSAHRILGMYLQSGGSLAKVKVASRQYYQQLFNAWSGLLSRLARTLSEVQLSTGSNTFSLQDASRLQQIDRLYDQMQGHEAFAVELYSSSKSIEYNIKLETASGKLIRSLYGN</sequence>
<evidence type="ECO:0000313" key="1">
    <source>
        <dbReference type="EMBL" id="SHF16960.1"/>
    </source>
</evidence>
<protein>
    <submittedName>
        <fullName evidence="1">Uncharacterized protein</fullName>
    </submittedName>
</protein>
<keyword evidence="2" id="KW-1185">Reference proteome</keyword>